<dbReference type="PANTHER" id="PTHR46696:SF3">
    <property type="entry name" value="PULCHERRIMINIC ACID SYNTHASE"/>
    <property type="match status" value="1"/>
</dbReference>
<evidence type="ECO:0000313" key="4">
    <source>
        <dbReference type="Proteomes" id="UP001176471"/>
    </source>
</evidence>
<dbReference type="InterPro" id="IPR001128">
    <property type="entry name" value="Cyt_P450"/>
</dbReference>
<dbReference type="PRINTS" id="PR00359">
    <property type="entry name" value="BP450"/>
</dbReference>
<dbReference type="InterPro" id="IPR002397">
    <property type="entry name" value="Cyt_P450_B"/>
</dbReference>
<dbReference type="InterPro" id="IPR017972">
    <property type="entry name" value="Cyt_P450_CS"/>
</dbReference>
<dbReference type="RefSeq" id="WP_304537002.1">
    <property type="nucleotide sequence ID" value="NZ_JAUQOM010000009.1"/>
</dbReference>
<dbReference type="PANTHER" id="PTHR46696">
    <property type="entry name" value="P450, PUTATIVE (EUROFUNG)-RELATED"/>
    <property type="match status" value="1"/>
</dbReference>
<keyword evidence="2" id="KW-0408">Iron</keyword>
<dbReference type="Pfam" id="PF00067">
    <property type="entry name" value="p450"/>
    <property type="match status" value="1"/>
</dbReference>
<evidence type="ECO:0000256" key="1">
    <source>
        <dbReference type="ARBA" id="ARBA00010617"/>
    </source>
</evidence>
<comment type="caution">
    <text evidence="3">The sequence shown here is derived from an EMBL/GenBank/DDBJ whole genome shotgun (WGS) entry which is preliminary data.</text>
</comment>
<name>A0ABT8ZPZ0_9SPHN</name>
<dbReference type="InterPro" id="IPR036396">
    <property type="entry name" value="Cyt_P450_sf"/>
</dbReference>
<dbReference type="Gene3D" id="1.10.630.10">
    <property type="entry name" value="Cytochrome P450"/>
    <property type="match status" value="1"/>
</dbReference>
<dbReference type="Proteomes" id="UP001176471">
    <property type="component" value="Unassembled WGS sequence"/>
</dbReference>
<keyword evidence="2" id="KW-0349">Heme</keyword>
<evidence type="ECO:0000256" key="2">
    <source>
        <dbReference type="RuleBase" id="RU000461"/>
    </source>
</evidence>
<dbReference type="PROSITE" id="PS00086">
    <property type="entry name" value="CYTOCHROME_P450"/>
    <property type="match status" value="1"/>
</dbReference>
<keyword evidence="2" id="KW-0560">Oxidoreductase</keyword>
<reference evidence="3" key="1">
    <citation type="submission" date="2023-07" db="EMBL/GenBank/DDBJ databases">
        <title>Bacterial whole genome sequence for Sphingobium sp. HBC34.</title>
        <authorList>
            <person name="Le V."/>
            <person name="Ko S.-R."/>
            <person name="Ahn C.-Y."/>
            <person name="Oh H.-M."/>
        </authorList>
    </citation>
    <scope>NUCLEOTIDE SEQUENCE</scope>
    <source>
        <strain evidence="3">HBC34</strain>
    </source>
</reference>
<keyword evidence="2" id="KW-0503">Monooxygenase</keyword>
<dbReference type="SUPFAM" id="SSF48264">
    <property type="entry name" value="Cytochrome P450"/>
    <property type="match status" value="1"/>
</dbReference>
<keyword evidence="4" id="KW-1185">Reference proteome</keyword>
<dbReference type="EMBL" id="JAUQOM010000009">
    <property type="protein sequence ID" value="MDO7836585.1"/>
    <property type="molecule type" value="Genomic_DNA"/>
</dbReference>
<proteinExistence type="inferred from homology"/>
<comment type="similarity">
    <text evidence="1 2">Belongs to the cytochrome P450 family.</text>
</comment>
<organism evidence="3 4">
    <name type="scientific">Sphingobium cyanobacteriorum</name>
    <dbReference type="NCBI Taxonomy" id="3063954"/>
    <lineage>
        <taxon>Bacteria</taxon>
        <taxon>Pseudomonadati</taxon>
        <taxon>Pseudomonadota</taxon>
        <taxon>Alphaproteobacteria</taxon>
        <taxon>Sphingomonadales</taxon>
        <taxon>Sphingomonadaceae</taxon>
        <taxon>Sphingobium</taxon>
    </lineage>
</organism>
<sequence>MCPIAILIGEDVGVQNNAKNVEQDMNSTKIDHLDQMVADYEMVTRSNTGTSPVDIHPMLAEMRGKCPVMHGDLQQQYKTVSQADYTMCGRPVVTLFRYNDVHAVLKNPKDWENHLFGDGFGDAVDNLLIVAMDGEEHTKLRSTLLKPFTRSEIRKQMDTMIRPVVMDDFMAKLRPNGKADLVREFALPFPIRSAYAYFGFPHDDDMLSNLASWAIQVVGAPQVDPEVAAITVPRSMVAGQSMYDAILPVVQDYRARGEIREDIIGHLMQVEHDGSRFTDEQIANIVRMLLLAAGETTTRSFANMMVQLLEYPDVLDEVRQDRSLIPKAVMETLRRDPSTASIARIAARDLEIGGVSIPKGTGILCSVASANRDPDVYEDPDRLWLKRPMRPLLTFGFGPHMCLGMNLALAELEVALDAMLDLPNLRFDPAYPRPIVRGMNLRGPDALHVLWD</sequence>
<dbReference type="PRINTS" id="PR00385">
    <property type="entry name" value="P450"/>
</dbReference>
<gene>
    <name evidence="3" type="ORF">Q4610_16180</name>
</gene>
<evidence type="ECO:0000313" key="3">
    <source>
        <dbReference type="EMBL" id="MDO7836585.1"/>
    </source>
</evidence>
<accession>A0ABT8ZPZ0</accession>
<protein>
    <submittedName>
        <fullName evidence="3">Cytochrome P450</fullName>
    </submittedName>
</protein>
<keyword evidence="2" id="KW-0479">Metal-binding</keyword>